<dbReference type="SUPFAM" id="SSF46689">
    <property type="entry name" value="Homeodomain-like"/>
    <property type="match status" value="1"/>
</dbReference>
<dbReference type="SMART" id="SM00717">
    <property type="entry name" value="SANT"/>
    <property type="match status" value="1"/>
</dbReference>
<dbReference type="InterPro" id="IPR001005">
    <property type="entry name" value="SANT/Myb"/>
</dbReference>
<feature type="compositionally biased region" description="Polar residues" evidence="1">
    <location>
        <begin position="245"/>
        <end position="256"/>
    </location>
</feature>
<dbReference type="Gene3D" id="1.10.10.60">
    <property type="entry name" value="Homeodomain-like"/>
    <property type="match status" value="1"/>
</dbReference>
<dbReference type="AlphaFoldDB" id="L1IL70"/>
<accession>L1IL70</accession>
<evidence type="ECO:0000256" key="1">
    <source>
        <dbReference type="SAM" id="MobiDB-lite"/>
    </source>
</evidence>
<feature type="domain" description="Myb-like" evidence="2">
    <location>
        <begin position="287"/>
        <end position="348"/>
    </location>
</feature>
<dbReference type="OrthoDB" id="118550at2759"/>
<feature type="region of interest" description="Disordered" evidence="1">
    <location>
        <begin position="121"/>
        <end position="140"/>
    </location>
</feature>
<evidence type="ECO:0000313" key="4">
    <source>
        <dbReference type="EnsemblProtists" id="EKX36545"/>
    </source>
</evidence>
<dbReference type="InterPro" id="IPR009057">
    <property type="entry name" value="Homeodomain-like_sf"/>
</dbReference>
<dbReference type="GeneID" id="17293261"/>
<feature type="compositionally biased region" description="Polar residues" evidence="1">
    <location>
        <begin position="180"/>
        <end position="191"/>
    </location>
</feature>
<reference evidence="3 5" key="1">
    <citation type="journal article" date="2012" name="Nature">
        <title>Algal genomes reveal evolutionary mosaicism and the fate of nucleomorphs.</title>
        <authorList>
            <consortium name="DOE Joint Genome Institute"/>
            <person name="Curtis B.A."/>
            <person name="Tanifuji G."/>
            <person name="Burki F."/>
            <person name="Gruber A."/>
            <person name="Irimia M."/>
            <person name="Maruyama S."/>
            <person name="Arias M.C."/>
            <person name="Ball S.G."/>
            <person name="Gile G.H."/>
            <person name="Hirakawa Y."/>
            <person name="Hopkins J.F."/>
            <person name="Kuo A."/>
            <person name="Rensing S.A."/>
            <person name="Schmutz J."/>
            <person name="Symeonidi A."/>
            <person name="Elias M."/>
            <person name="Eveleigh R.J."/>
            <person name="Herman E.K."/>
            <person name="Klute M.J."/>
            <person name="Nakayama T."/>
            <person name="Obornik M."/>
            <person name="Reyes-Prieto A."/>
            <person name="Armbrust E.V."/>
            <person name="Aves S.J."/>
            <person name="Beiko R.G."/>
            <person name="Coutinho P."/>
            <person name="Dacks J.B."/>
            <person name="Durnford D.G."/>
            <person name="Fast N.M."/>
            <person name="Green B.R."/>
            <person name="Grisdale C.J."/>
            <person name="Hempel F."/>
            <person name="Henrissat B."/>
            <person name="Hoppner M.P."/>
            <person name="Ishida K."/>
            <person name="Kim E."/>
            <person name="Koreny L."/>
            <person name="Kroth P.G."/>
            <person name="Liu Y."/>
            <person name="Malik S.B."/>
            <person name="Maier U.G."/>
            <person name="McRose D."/>
            <person name="Mock T."/>
            <person name="Neilson J.A."/>
            <person name="Onodera N.T."/>
            <person name="Poole A.M."/>
            <person name="Pritham E.J."/>
            <person name="Richards T.A."/>
            <person name="Rocap G."/>
            <person name="Roy S.W."/>
            <person name="Sarai C."/>
            <person name="Schaack S."/>
            <person name="Shirato S."/>
            <person name="Slamovits C.H."/>
            <person name="Spencer D.F."/>
            <person name="Suzuki S."/>
            <person name="Worden A.Z."/>
            <person name="Zauner S."/>
            <person name="Barry K."/>
            <person name="Bell C."/>
            <person name="Bharti A.K."/>
            <person name="Crow J.A."/>
            <person name="Grimwood J."/>
            <person name="Kramer R."/>
            <person name="Lindquist E."/>
            <person name="Lucas S."/>
            <person name="Salamov A."/>
            <person name="McFadden G.I."/>
            <person name="Lane C.E."/>
            <person name="Keeling P.J."/>
            <person name="Gray M.W."/>
            <person name="Grigoriev I.V."/>
            <person name="Archibald J.M."/>
        </authorList>
    </citation>
    <scope>NUCLEOTIDE SEQUENCE</scope>
    <source>
        <strain evidence="3 5">CCMP2712</strain>
    </source>
</reference>
<dbReference type="KEGG" id="gtt:GUITHDRAFT_117326"/>
<evidence type="ECO:0000259" key="2">
    <source>
        <dbReference type="SMART" id="SM00717"/>
    </source>
</evidence>
<dbReference type="STRING" id="905079.L1IL70"/>
<dbReference type="EnsemblProtists" id="EKX36545">
    <property type="protein sequence ID" value="EKX36545"/>
    <property type="gene ID" value="GUITHDRAFT_117326"/>
</dbReference>
<dbReference type="EMBL" id="JH993072">
    <property type="protein sequence ID" value="EKX36545.1"/>
    <property type="molecule type" value="Genomic_DNA"/>
</dbReference>
<feature type="compositionally biased region" description="Basic and acidic residues" evidence="1">
    <location>
        <begin position="206"/>
        <end position="218"/>
    </location>
</feature>
<dbReference type="RefSeq" id="XP_005823525.1">
    <property type="nucleotide sequence ID" value="XM_005823468.1"/>
</dbReference>
<evidence type="ECO:0000313" key="3">
    <source>
        <dbReference type="EMBL" id="EKX36545.1"/>
    </source>
</evidence>
<reference evidence="5" key="2">
    <citation type="submission" date="2012-11" db="EMBL/GenBank/DDBJ databases">
        <authorList>
            <person name="Kuo A."/>
            <person name="Curtis B.A."/>
            <person name="Tanifuji G."/>
            <person name="Burki F."/>
            <person name="Gruber A."/>
            <person name="Irimia M."/>
            <person name="Maruyama S."/>
            <person name="Arias M.C."/>
            <person name="Ball S.G."/>
            <person name="Gile G.H."/>
            <person name="Hirakawa Y."/>
            <person name="Hopkins J.F."/>
            <person name="Rensing S.A."/>
            <person name="Schmutz J."/>
            <person name="Symeonidi A."/>
            <person name="Elias M."/>
            <person name="Eveleigh R.J."/>
            <person name="Herman E.K."/>
            <person name="Klute M.J."/>
            <person name="Nakayama T."/>
            <person name="Obornik M."/>
            <person name="Reyes-Prieto A."/>
            <person name="Armbrust E.V."/>
            <person name="Aves S.J."/>
            <person name="Beiko R.G."/>
            <person name="Coutinho P."/>
            <person name="Dacks J.B."/>
            <person name="Durnford D.G."/>
            <person name="Fast N.M."/>
            <person name="Green B.R."/>
            <person name="Grisdale C."/>
            <person name="Hempe F."/>
            <person name="Henrissat B."/>
            <person name="Hoppner M.P."/>
            <person name="Ishida K.-I."/>
            <person name="Kim E."/>
            <person name="Koreny L."/>
            <person name="Kroth P.G."/>
            <person name="Liu Y."/>
            <person name="Malik S.-B."/>
            <person name="Maier U.G."/>
            <person name="McRose D."/>
            <person name="Mock T."/>
            <person name="Neilson J.A."/>
            <person name="Onodera N.T."/>
            <person name="Poole A.M."/>
            <person name="Pritham E.J."/>
            <person name="Richards T.A."/>
            <person name="Rocap G."/>
            <person name="Roy S.W."/>
            <person name="Sarai C."/>
            <person name="Schaack S."/>
            <person name="Shirato S."/>
            <person name="Slamovits C.H."/>
            <person name="Spencer D.F."/>
            <person name="Suzuki S."/>
            <person name="Worden A.Z."/>
            <person name="Zauner S."/>
            <person name="Barry K."/>
            <person name="Bell C."/>
            <person name="Bharti A.K."/>
            <person name="Crow J.A."/>
            <person name="Grimwood J."/>
            <person name="Kramer R."/>
            <person name="Lindquist E."/>
            <person name="Lucas S."/>
            <person name="Salamov A."/>
            <person name="McFadden G.I."/>
            <person name="Lane C.E."/>
            <person name="Keeling P.J."/>
            <person name="Gray M.W."/>
            <person name="Grigoriev I.V."/>
            <person name="Archibald J.M."/>
        </authorList>
    </citation>
    <scope>NUCLEOTIDE SEQUENCE</scope>
    <source>
        <strain evidence="5">CCMP2712</strain>
    </source>
</reference>
<feature type="region of interest" description="Disordered" evidence="1">
    <location>
        <begin position="180"/>
        <end position="223"/>
    </location>
</feature>
<gene>
    <name evidence="3" type="ORF">GUITHDRAFT_117326</name>
</gene>
<dbReference type="HOGENOM" id="CLU_770384_0_0_1"/>
<keyword evidence="5" id="KW-1185">Reference proteome</keyword>
<protein>
    <recommendedName>
        <fullName evidence="2">Myb-like domain-containing protein</fullName>
    </recommendedName>
</protein>
<feature type="region of interest" description="Disordered" evidence="1">
    <location>
        <begin position="242"/>
        <end position="294"/>
    </location>
</feature>
<dbReference type="CDD" id="cd00167">
    <property type="entry name" value="SANT"/>
    <property type="match status" value="1"/>
</dbReference>
<name>L1IL70_GUITC</name>
<sequence length="360" mass="38847">MSLLHPIAHQWKASLPPTPMYDHTLQSQTPFHLDTQSSLQYFPYQSQSSHPPTAFPPYPPYSHIYARPQQPQDAIHDAPPACYNPAPSYSSFHQDFPVPPVHKQTVIHAASHLAGLSAPMDAPPLPTSSQHASNAGYDRPPCYDVPGPSRLHPSIAPPRPPASQSVDSAVAALWPEYQEPGQSYLTPSDPSGGQGAAGLYSTTTQRAREQQQQRDKTSLDACMDDPFRADFQQTILSATEMAGSGQLTDSSSSAESDGNEGARADAAGGAGGRKQKKRGEKGSAAGHSRHWKEEEHETFLMALKKLSPETLASDSGGLGPGIAELIAAVVKTRTVSQVRSHAQKFLIRWRKQREGPGQGK</sequence>
<proteinExistence type="predicted"/>
<dbReference type="PaxDb" id="55529-EKX36545"/>
<feature type="region of interest" description="Disordered" evidence="1">
    <location>
        <begin position="146"/>
        <end position="167"/>
    </location>
</feature>
<organism evidence="3">
    <name type="scientific">Guillardia theta (strain CCMP2712)</name>
    <name type="common">Cryptophyte</name>
    <dbReference type="NCBI Taxonomy" id="905079"/>
    <lineage>
        <taxon>Eukaryota</taxon>
        <taxon>Cryptophyceae</taxon>
        <taxon>Pyrenomonadales</taxon>
        <taxon>Geminigeraceae</taxon>
        <taxon>Guillardia</taxon>
    </lineage>
</organism>
<dbReference type="Proteomes" id="UP000011087">
    <property type="component" value="Unassembled WGS sequence"/>
</dbReference>
<reference evidence="4" key="3">
    <citation type="submission" date="2016-03" db="UniProtKB">
        <authorList>
            <consortium name="EnsemblProtists"/>
        </authorList>
    </citation>
    <scope>IDENTIFICATION</scope>
</reference>
<evidence type="ECO:0000313" key="5">
    <source>
        <dbReference type="Proteomes" id="UP000011087"/>
    </source>
</evidence>